<comment type="similarity">
    <text evidence="1">Belongs to the peptidase A1 family.</text>
</comment>
<dbReference type="PANTHER" id="PTHR13683">
    <property type="entry name" value="ASPARTYL PROTEASES"/>
    <property type="match status" value="1"/>
</dbReference>
<accession>A0A2N9E177</accession>
<dbReference type="AlphaFoldDB" id="A0A2N9E177"/>
<dbReference type="SUPFAM" id="SSF50630">
    <property type="entry name" value="Acid proteases"/>
    <property type="match status" value="1"/>
</dbReference>
<feature type="domain" description="Peptidase A1" evidence="2">
    <location>
        <begin position="1"/>
        <end position="232"/>
    </location>
</feature>
<dbReference type="InterPro" id="IPR001461">
    <property type="entry name" value="Aspartic_peptidase_A1"/>
</dbReference>
<dbReference type="PROSITE" id="PS51767">
    <property type="entry name" value="PEPTIDASE_A1"/>
    <property type="match status" value="1"/>
</dbReference>
<gene>
    <name evidence="3" type="ORF">FSB_LOCUS309</name>
</gene>
<reference evidence="3" key="1">
    <citation type="submission" date="2018-02" db="EMBL/GenBank/DDBJ databases">
        <authorList>
            <person name="Cohen D.B."/>
            <person name="Kent A.D."/>
        </authorList>
    </citation>
    <scope>NUCLEOTIDE SEQUENCE</scope>
</reference>
<evidence type="ECO:0000256" key="1">
    <source>
        <dbReference type="ARBA" id="ARBA00007447"/>
    </source>
</evidence>
<name>A0A2N9E177_FAGSY</name>
<organism evidence="3">
    <name type="scientific">Fagus sylvatica</name>
    <name type="common">Beechnut</name>
    <dbReference type="NCBI Taxonomy" id="28930"/>
    <lineage>
        <taxon>Eukaryota</taxon>
        <taxon>Viridiplantae</taxon>
        <taxon>Streptophyta</taxon>
        <taxon>Embryophyta</taxon>
        <taxon>Tracheophyta</taxon>
        <taxon>Spermatophyta</taxon>
        <taxon>Magnoliopsida</taxon>
        <taxon>eudicotyledons</taxon>
        <taxon>Gunneridae</taxon>
        <taxon>Pentapetalae</taxon>
        <taxon>rosids</taxon>
        <taxon>fabids</taxon>
        <taxon>Fagales</taxon>
        <taxon>Fagaceae</taxon>
        <taxon>Fagus</taxon>
    </lineage>
</organism>
<sequence>MHITSPAARTRYPVRTLFVNPCTHPVNTDVKHQSNVTMSFTVDIIKLLVSFLIPLMEYLALARESPAFYRSLVVRICEHYSPGYAELKYGEKSTGIENLLTVFDSGSTYTYLISSAYQAFISLVMEELTGSSLSEALDDHTLTLCWKGEKPFKSLQDVKTYFKPFALSFTNGGKAEAKFEMPLEAYLIISHKGNVCLGILDGGKIDVNIIGDISMQDKLVIYNNEEQLIGWMNEKNCDLLPEV</sequence>
<proteinExistence type="inferred from homology"/>
<evidence type="ECO:0000313" key="3">
    <source>
        <dbReference type="EMBL" id="SPC72427.1"/>
    </source>
</evidence>
<dbReference type="PANTHER" id="PTHR13683:SF800">
    <property type="entry name" value="EUKARYOTIC ASPARTYL PROTEASE FAMILY PROTEIN"/>
    <property type="match status" value="1"/>
</dbReference>
<dbReference type="Pfam" id="PF14541">
    <property type="entry name" value="TAXi_C"/>
    <property type="match status" value="1"/>
</dbReference>
<dbReference type="InterPro" id="IPR021109">
    <property type="entry name" value="Peptidase_aspartic_dom_sf"/>
</dbReference>
<dbReference type="EMBL" id="OIVN01000005">
    <property type="protein sequence ID" value="SPC72427.1"/>
    <property type="molecule type" value="Genomic_DNA"/>
</dbReference>
<dbReference type="Gene3D" id="2.40.70.10">
    <property type="entry name" value="Acid Proteases"/>
    <property type="match status" value="1"/>
</dbReference>
<dbReference type="GO" id="GO:0004190">
    <property type="term" value="F:aspartic-type endopeptidase activity"/>
    <property type="evidence" value="ECO:0007669"/>
    <property type="project" value="InterPro"/>
</dbReference>
<evidence type="ECO:0000259" key="2">
    <source>
        <dbReference type="PROSITE" id="PS51767"/>
    </source>
</evidence>
<dbReference type="GO" id="GO:0006508">
    <property type="term" value="P:proteolysis"/>
    <property type="evidence" value="ECO:0007669"/>
    <property type="project" value="InterPro"/>
</dbReference>
<protein>
    <recommendedName>
        <fullName evidence="2">Peptidase A1 domain-containing protein</fullName>
    </recommendedName>
</protein>
<dbReference type="FunFam" id="2.40.70.10:FF:000027">
    <property type="entry name" value="Aspartic proteinase Asp1 isoform A"/>
    <property type="match status" value="1"/>
</dbReference>
<dbReference type="InterPro" id="IPR033121">
    <property type="entry name" value="PEPTIDASE_A1"/>
</dbReference>
<dbReference type="InterPro" id="IPR032799">
    <property type="entry name" value="TAXi_C"/>
</dbReference>